<evidence type="ECO:0000313" key="7">
    <source>
        <dbReference type="Proteomes" id="UP000391834"/>
    </source>
</evidence>
<proteinExistence type="inferred from homology"/>
<gene>
    <name evidence="6" type="ORF">PbJCM13498_11100</name>
</gene>
<dbReference type="InterPro" id="IPR051598">
    <property type="entry name" value="TSUP/Inactive_protease-like"/>
</dbReference>
<dbReference type="PANTHER" id="PTHR43701:SF2">
    <property type="entry name" value="MEMBRANE TRANSPORTER PROTEIN YJNA-RELATED"/>
    <property type="match status" value="1"/>
</dbReference>
<feature type="transmembrane region" description="Helical" evidence="5">
    <location>
        <begin position="76"/>
        <end position="96"/>
    </location>
</feature>
<dbReference type="InterPro" id="IPR002781">
    <property type="entry name" value="TM_pro_TauE-like"/>
</dbReference>
<evidence type="ECO:0000256" key="3">
    <source>
        <dbReference type="ARBA" id="ARBA00022989"/>
    </source>
</evidence>
<comment type="similarity">
    <text evidence="5">Belongs to the 4-toluene sulfonate uptake permease (TSUP) (TC 2.A.102) family.</text>
</comment>
<reference evidence="6 7" key="1">
    <citation type="submission" date="2019-10" db="EMBL/GenBank/DDBJ databases">
        <title>Prolixibacter strains distinguished by the presence of nitrate reductase genes were adept at nitrate-dependent anaerobic corrosion of metallic iron and carbon steel.</title>
        <authorList>
            <person name="Iino T."/>
            <person name="Shono N."/>
            <person name="Ito K."/>
            <person name="Nakamura R."/>
            <person name="Sueoka K."/>
            <person name="Harayama S."/>
            <person name="Ohkuma M."/>
        </authorList>
    </citation>
    <scope>NUCLEOTIDE SEQUENCE [LARGE SCALE GENOMIC DNA]</scope>
    <source>
        <strain evidence="6 7">JCM 13498</strain>
    </source>
</reference>
<evidence type="ECO:0000313" key="6">
    <source>
        <dbReference type="EMBL" id="GET32247.1"/>
    </source>
</evidence>
<protein>
    <recommendedName>
        <fullName evidence="5">Probable membrane transporter protein</fullName>
    </recommendedName>
</protein>
<evidence type="ECO:0000256" key="1">
    <source>
        <dbReference type="ARBA" id="ARBA00004141"/>
    </source>
</evidence>
<evidence type="ECO:0000256" key="2">
    <source>
        <dbReference type="ARBA" id="ARBA00022692"/>
    </source>
</evidence>
<dbReference type="OrthoDB" id="595460at2"/>
<dbReference type="Pfam" id="PF01925">
    <property type="entry name" value="TauE"/>
    <property type="match status" value="1"/>
</dbReference>
<comment type="subcellular location">
    <subcellularLocation>
        <location evidence="5">Cell membrane</location>
        <topology evidence="5">Multi-pass membrane protein</topology>
    </subcellularLocation>
    <subcellularLocation>
        <location evidence="1">Membrane</location>
        <topology evidence="1">Multi-pass membrane protein</topology>
    </subcellularLocation>
</comment>
<keyword evidence="7" id="KW-1185">Reference proteome</keyword>
<dbReference type="RefSeq" id="WP_025863269.1">
    <property type="nucleotide sequence ID" value="NZ_BLAX01000001.1"/>
</dbReference>
<dbReference type="Proteomes" id="UP000391834">
    <property type="component" value="Unassembled WGS sequence"/>
</dbReference>
<evidence type="ECO:0000256" key="5">
    <source>
        <dbReference type="RuleBase" id="RU363041"/>
    </source>
</evidence>
<dbReference type="PANTHER" id="PTHR43701">
    <property type="entry name" value="MEMBRANE TRANSPORTER PROTEIN MJ0441-RELATED"/>
    <property type="match status" value="1"/>
</dbReference>
<feature type="transmembrane region" description="Helical" evidence="5">
    <location>
        <begin position="7"/>
        <end position="40"/>
    </location>
</feature>
<accession>A0A5M4AXP6</accession>
<name>A0A5M4AXP6_9BACT</name>
<keyword evidence="5" id="KW-1003">Cell membrane</keyword>
<evidence type="ECO:0000256" key="4">
    <source>
        <dbReference type="ARBA" id="ARBA00023136"/>
    </source>
</evidence>
<keyword evidence="3 5" id="KW-1133">Transmembrane helix</keyword>
<sequence>MELSQVLLLVLVGLAAGIVSGALGVGGGIVLIPALVYLFGMDQHTAQGTSLAILLPPTGILAAMAYQKQGFINWKYAIIITAIFVLGAWIGAQFSISVPEKLMKRIFALFLLIVGAKMFFGK</sequence>
<comment type="caution">
    <text evidence="6">The sequence shown here is derived from an EMBL/GenBank/DDBJ whole genome shotgun (WGS) entry which is preliminary data.</text>
</comment>
<feature type="transmembrane region" description="Helical" evidence="5">
    <location>
        <begin position="102"/>
        <end position="120"/>
    </location>
</feature>
<dbReference type="AlphaFoldDB" id="A0A5M4AXP6"/>
<organism evidence="6 7">
    <name type="scientific">Prolixibacter bellariivorans</name>
    <dbReference type="NCBI Taxonomy" id="314319"/>
    <lineage>
        <taxon>Bacteria</taxon>
        <taxon>Pseudomonadati</taxon>
        <taxon>Bacteroidota</taxon>
        <taxon>Bacteroidia</taxon>
        <taxon>Marinilabiliales</taxon>
        <taxon>Prolixibacteraceae</taxon>
        <taxon>Prolixibacter</taxon>
    </lineage>
</organism>
<keyword evidence="2 5" id="KW-0812">Transmembrane</keyword>
<keyword evidence="4 5" id="KW-0472">Membrane</keyword>
<dbReference type="EMBL" id="BLAX01000001">
    <property type="protein sequence ID" value="GET32247.1"/>
    <property type="molecule type" value="Genomic_DNA"/>
</dbReference>
<dbReference type="GO" id="GO:0005886">
    <property type="term" value="C:plasma membrane"/>
    <property type="evidence" value="ECO:0007669"/>
    <property type="project" value="UniProtKB-SubCell"/>
</dbReference>
<feature type="transmembrane region" description="Helical" evidence="5">
    <location>
        <begin position="46"/>
        <end position="64"/>
    </location>
</feature>